<evidence type="ECO:0000313" key="3">
    <source>
        <dbReference type="Proteomes" id="UP000635278"/>
    </source>
</evidence>
<sequence length="88" mass="9394">MKAAIQGAAKSDADCSPARHAAVEQRQQDTTTESERLGFSGFRSPTVWRLRHLATVFVSLPNARLSVASEACDRGIAAAMARVLVALP</sequence>
<evidence type="ECO:0000313" key="2">
    <source>
        <dbReference type="EMBL" id="NHN86828.1"/>
    </source>
</evidence>
<feature type="region of interest" description="Disordered" evidence="1">
    <location>
        <begin position="1"/>
        <end position="35"/>
    </location>
</feature>
<keyword evidence="3" id="KW-1185">Reference proteome</keyword>
<evidence type="ECO:0000256" key="1">
    <source>
        <dbReference type="SAM" id="MobiDB-lite"/>
    </source>
</evidence>
<accession>A0ABX0JTK3</accession>
<organism evidence="2 3">
    <name type="scientific">Acetobacter musti</name>
    <dbReference type="NCBI Taxonomy" id="864732"/>
    <lineage>
        <taxon>Bacteria</taxon>
        <taxon>Pseudomonadati</taxon>
        <taxon>Pseudomonadota</taxon>
        <taxon>Alphaproteobacteria</taxon>
        <taxon>Acetobacterales</taxon>
        <taxon>Acetobacteraceae</taxon>
        <taxon>Acetobacter</taxon>
    </lineage>
</organism>
<proteinExistence type="predicted"/>
<reference evidence="2 3" key="1">
    <citation type="journal article" date="2020" name="Int. J. Syst. Evol. Microbiol.">
        <title>Novel acetic acid bacteria from cider fermentations: Acetobacter conturbans sp. nov. and Acetobacter fallax sp. nov.</title>
        <authorList>
            <person name="Sombolestani A.S."/>
            <person name="Cleenwerck I."/>
            <person name="Cnockaert M."/>
            <person name="Borremans W."/>
            <person name="Wieme A.D."/>
            <person name="De Vuyst L."/>
            <person name="Vandamme P."/>
        </authorList>
    </citation>
    <scope>NUCLEOTIDE SEQUENCE [LARGE SCALE GENOMIC DNA]</scope>
    <source>
        <strain evidence="2 3">LMG 30640</strain>
    </source>
</reference>
<name>A0ABX0JTK3_9PROT</name>
<protein>
    <submittedName>
        <fullName evidence="2">Uncharacterized protein</fullName>
    </submittedName>
</protein>
<comment type="caution">
    <text evidence="2">The sequence shown here is derived from an EMBL/GenBank/DDBJ whole genome shotgun (WGS) entry which is preliminary data.</text>
</comment>
<dbReference type="Proteomes" id="UP000635278">
    <property type="component" value="Unassembled WGS sequence"/>
</dbReference>
<gene>
    <name evidence="2" type="ORF">GOB93_19810</name>
</gene>
<dbReference type="EMBL" id="WOTB01000057">
    <property type="protein sequence ID" value="NHN86828.1"/>
    <property type="molecule type" value="Genomic_DNA"/>
</dbReference>